<sequence length="988" mass="111098">MTIVSHLHRLFFESATVFYTFLMLLDMSSFRLYFLWMHNKKCGCYGYMAFFGEEDLSGCVFMSDFTQRLAVPKTDNEFPMQPGYMQSIIYRCRSSLVDTEADFYKSIDVTVDIGSSDIVDRSCPHDRFGAHLDCSELMRRSILFCPPLMKSYCSLLAAFTFDIPHVDVPAFGVHGAINEWAINVAPIITKRRGGVNELELRQRNAGKSAEASAAASPPLQEKLDPAWGSNSSVLYVKGKTCTLAKMFVTPLGLEAIEKLCGHASVALTALHPSFIVQRIYAGCAAVRHLQPLTATVLSEFKKSSIVNVCAQVGLPSVDLVIFQSAVVGIHTSPMESDVHLLPLRYGTVIVLLRESSLAICTKENEADIFCQSLSFKCTLHGHAQVSTMFDSRSYDCFSIKPTKYMSNWSSLNIRRRLGSFALRPIIDGDLPQVGLSGIIECERCTRSLQLRQVNIDVSKPCLHVAFGNTCNDRFKRYTFPLYEMAFSMLAAWIYCWHRLYTTFRSAVADYEEWIDLAFAKILTDAAKYKHELFVSMDKSAMSDLKRYAKTTNCCASCKLMLLLLKYEARVANSLEQRVYWTQIRRAANNAGLMLKPIRKLAIIATLNEWQQFIAPHIKIPDVFAAKKYVEISKKGRNDRATDPTSKRMAEDMMAQATPGELTLAMDVRPSEVILPVFFWSIFEKLKLHENNLDGSFLAEMSTFFSFTVDNFRVSLVEERDLDVPDRNITSCTTRQLFAMESFYSSGHLSHRFIMDEHRLRPVKACLEIYYNCEIPHLSANISPAAWRFLNEIVIVRKYCRRISAAFSRPTETLDIGLVPSETRSSAGAMVTAVISSTNSSYSWTRCLLNAIRTYQLNKPDAATHTSKAGTLRFSAEGAINLAAISFLSALDNVNVLLECSSTQVRHKSVHDNSPAERQSSDVLYTKVETTTAELTTGVQIGVGVLTRSSCKTLQWWLRRSNAFFICIFNSEIRGGQFLARDDSRSTVA</sequence>
<reference evidence="2" key="1">
    <citation type="submission" date="2022-11" db="UniProtKB">
        <authorList>
            <consortium name="WormBaseParasite"/>
        </authorList>
    </citation>
    <scope>IDENTIFICATION</scope>
</reference>
<evidence type="ECO:0000313" key="1">
    <source>
        <dbReference type="Proteomes" id="UP000887569"/>
    </source>
</evidence>
<accession>A0A915A2R2</accession>
<dbReference type="WBParaSite" id="PgE124_g001_t05">
    <property type="protein sequence ID" value="PgE124_g001_t05"/>
    <property type="gene ID" value="PgE124_g001"/>
</dbReference>
<keyword evidence="1" id="KW-1185">Reference proteome</keyword>
<organism evidence="1 2">
    <name type="scientific">Parascaris univalens</name>
    <name type="common">Nematode worm</name>
    <dbReference type="NCBI Taxonomy" id="6257"/>
    <lineage>
        <taxon>Eukaryota</taxon>
        <taxon>Metazoa</taxon>
        <taxon>Ecdysozoa</taxon>
        <taxon>Nematoda</taxon>
        <taxon>Chromadorea</taxon>
        <taxon>Rhabditida</taxon>
        <taxon>Spirurina</taxon>
        <taxon>Ascaridomorpha</taxon>
        <taxon>Ascaridoidea</taxon>
        <taxon>Ascarididae</taxon>
        <taxon>Parascaris</taxon>
    </lineage>
</organism>
<dbReference type="Proteomes" id="UP000887569">
    <property type="component" value="Unplaced"/>
</dbReference>
<dbReference type="GO" id="GO:0048488">
    <property type="term" value="P:synaptic vesicle endocytosis"/>
    <property type="evidence" value="ECO:0007669"/>
    <property type="project" value="TreeGrafter"/>
</dbReference>
<dbReference type="AlphaFoldDB" id="A0A915A2R2"/>
<dbReference type="InterPro" id="IPR033616">
    <property type="entry name" value="BLTP1"/>
</dbReference>
<evidence type="ECO:0000313" key="2">
    <source>
        <dbReference type="WBParaSite" id="PgE124_g001_t05"/>
    </source>
</evidence>
<dbReference type="GO" id="GO:0098793">
    <property type="term" value="C:presynapse"/>
    <property type="evidence" value="ECO:0007669"/>
    <property type="project" value="GOC"/>
</dbReference>
<name>A0A915A2R2_PARUN</name>
<protein>
    <submittedName>
        <fullName evidence="2">Secreted protein</fullName>
    </submittedName>
</protein>
<dbReference type="PANTHER" id="PTHR31640">
    <property type="entry name" value="TRANSMEMBRANE PROTEIN KIAA1109"/>
    <property type="match status" value="1"/>
</dbReference>
<dbReference type="PANTHER" id="PTHR31640:SF1">
    <property type="entry name" value="BRIDGE-LIKE LIPID TRANSFER PROTEIN FAMILY MEMBER 1"/>
    <property type="match status" value="1"/>
</dbReference>
<proteinExistence type="predicted"/>